<keyword evidence="2" id="KW-1133">Transmembrane helix</keyword>
<dbReference type="RefSeq" id="WP_144450524.1">
    <property type="nucleotide sequence ID" value="NZ_VLKZ01000005.1"/>
</dbReference>
<evidence type="ECO:0000313" key="3">
    <source>
        <dbReference type="EMBL" id="TWI56328.1"/>
    </source>
</evidence>
<keyword evidence="4" id="KW-1185">Reference proteome</keyword>
<comment type="caution">
    <text evidence="3">The sequence shown here is derived from an EMBL/GenBank/DDBJ whole genome shotgun (WGS) entry which is preliminary data.</text>
</comment>
<name>A0A562QHU0_9BACI</name>
<dbReference type="Proteomes" id="UP000315711">
    <property type="component" value="Unassembled WGS sequence"/>
</dbReference>
<feature type="compositionally biased region" description="Acidic residues" evidence="1">
    <location>
        <begin position="145"/>
        <end position="156"/>
    </location>
</feature>
<dbReference type="AlphaFoldDB" id="A0A562QHU0"/>
<accession>A0A562QHU0</accession>
<sequence>MNALDYLALFFNNSLVLLFLTILLTGVLAAEARVALEVLHVHQKFNLNILDDESKKWVLGNNLRFKRYIIGITTAFIAIITLAREMDPLNQAVIGLIAALSGNTFILKQIDGNLESALDSHLKDKASSALFELEKVLDELANLPPEDEIPETEEVHEEPKPKTG</sequence>
<evidence type="ECO:0000256" key="2">
    <source>
        <dbReference type="SAM" id="Phobius"/>
    </source>
</evidence>
<organism evidence="3 4">
    <name type="scientific">Halalkalibacter nanhaiisediminis</name>
    <dbReference type="NCBI Taxonomy" id="688079"/>
    <lineage>
        <taxon>Bacteria</taxon>
        <taxon>Bacillati</taxon>
        <taxon>Bacillota</taxon>
        <taxon>Bacilli</taxon>
        <taxon>Bacillales</taxon>
        <taxon>Bacillaceae</taxon>
        <taxon>Halalkalibacter</taxon>
    </lineage>
</organism>
<protein>
    <submittedName>
        <fullName evidence="3">Uncharacterized protein</fullName>
    </submittedName>
</protein>
<keyword evidence="2" id="KW-0812">Transmembrane</keyword>
<reference evidence="3 4" key="1">
    <citation type="journal article" date="2015" name="Stand. Genomic Sci.">
        <title>Genomic Encyclopedia of Bacterial and Archaeal Type Strains, Phase III: the genomes of soil and plant-associated and newly described type strains.</title>
        <authorList>
            <person name="Whitman W.B."/>
            <person name="Woyke T."/>
            <person name="Klenk H.P."/>
            <person name="Zhou Y."/>
            <person name="Lilburn T.G."/>
            <person name="Beck B.J."/>
            <person name="De Vos P."/>
            <person name="Vandamme P."/>
            <person name="Eisen J.A."/>
            <person name="Garrity G."/>
            <person name="Hugenholtz P."/>
            <person name="Kyrpides N.C."/>
        </authorList>
    </citation>
    <scope>NUCLEOTIDE SEQUENCE [LARGE SCALE GENOMIC DNA]</scope>
    <source>
        <strain evidence="3 4">CGMCC 1.10116</strain>
    </source>
</reference>
<feature type="transmembrane region" description="Helical" evidence="2">
    <location>
        <begin position="6"/>
        <end position="30"/>
    </location>
</feature>
<evidence type="ECO:0000313" key="4">
    <source>
        <dbReference type="Proteomes" id="UP000315711"/>
    </source>
</evidence>
<evidence type="ECO:0000256" key="1">
    <source>
        <dbReference type="SAM" id="MobiDB-lite"/>
    </source>
</evidence>
<keyword evidence="2" id="KW-0472">Membrane</keyword>
<gene>
    <name evidence="3" type="ORF">IQ10_02222</name>
</gene>
<feature type="region of interest" description="Disordered" evidence="1">
    <location>
        <begin position="142"/>
        <end position="164"/>
    </location>
</feature>
<proteinExistence type="predicted"/>
<dbReference type="EMBL" id="VLKZ01000005">
    <property type="protein sequence ID" value="TWI56328.1"/>
    <property type="molecule type" value="Genomic_DNA"/>
</dbReference>